<gene>
    <name evidence="1" type="ORF">ENQ76_05510</name>
</gene>
<dbReference type="EMBL" id="DSOK01000163">
    <property type="protein sequence ID" value="HEN14912.1"/>
    <property type="molecule type" value="Genomic_DNA"/>
</dbReference>
<name>A0A7C2P063_9PLAN</name>
<reference evidence="1" key="1">
    <citation type="journal article" date="2020" name="mSystems">
        <title>Genome- and Community-Level Interaction Insights into Carbon Utilization and Element Cycling Functions of Hydrothermarchaeota in Hydrothermal Sediment.</title>
        <authorList>
            <person name="Zhou Z."/>
            <person name="Liu Y."/>
            <person name="Xu W."/>
            <person name="Pan J."/>
            <person name="Luo Z.H."/>
            <person name="Li M."/>
        </authorList>
    </citation>
    <scope>NUCLEOTIDE SEQUENCE [LARGE SCALE GENOMIC DNA]</scope>
    <source>
        <strain evidence="1">SpSt-339</strain>
    </source>
</reference>
<comment type="caution">
    <text evidence="1">The sequence shown here is derived from an EMBL/GenBank/DDBJ whole genome shotgun (WGS) entry which is preliminary data.</text>
</comment>
<sequence>MSRILREPSCTLHRPSGQARVRIASTDHDLWAFGSPESRDAYVELIADGLIRQDASRDSFLIDDLAPRLSCRTM</sequence>
<evidence type="ECO:0000313" key="1">
    <source>
        <dbReference type="EMBL" id="HEN14912.1"/>
    </source>
</evidence>
<dbReference type="AlphaFoldDB" id="A0A7C2P063"/>
<accession>A0A7C2P063</accession>
<protein>
    <submittedName>
        <fullName evidence="1">Uncharacterized protein</fullName>
    </submittedName>
</protein>
<proteinExistence type="predicted"/>
<organism evidence="1">
    <name type="scientific">Schlesneria paludicola</name>
    <dbReference type="NCBI Taxonomy" id="360056"/>
    <lineage>
        <taxon>Bacteria</taxon>
        <taxon>Pseudomonadati</taxon>
        <taxon>Planctomycetota</taxon>
        <taxon>Planctomycetia</taxon>
        <taxon>Planctomycetales</taxon>
        <taxon>Planctomycetaceae</taxon>
        <taxon>Schlesneria</taxon>
    </lineage>
</organism>